<dbReference type="GO" id="GO:0004719">
    <property type="term" value="F:protein-L-isoaspartate (D-aspartate) O-methyltransferase activity"/>
    <property type="evidence" value="ECO:0007669"/>
    <property type="project" value="InterPro"/>
</dbReference>
<proteinExistence type="inferred from homology"/>
<dbReference type="GO" id="GO:0005737">
    <property type="term" value="C:cytoplasm"/>
    <property type="evidence" value="ECO:0007669"/>
    <property type="project" value="TreeGrafter"/>
</dbReference>
<accession>A0A1M6CRX2</accession>
<dbReference type="PANTHER" id="PTHR11579:SF18">
    <property type="entry name" value="PROTEIN-L-ISOASPARTATE O-METHYLTRANSFERASE"/>
    <property type="match status" value="1"/>
</dbReference>
<organism evidence="4 5">
    <name type="scientific">Wenxinia saemankumensis</name>
    <dbReference type="NCBI Taxonomy" id="1447782"/>
    <lineage>
        <taxon>Bacteria</taxon>
        <taxon>Pseudomonadati</taxon>
        <taxon>Pseudomonadota</taxon>
        <taxon>Alphaproteobacteria</taxon>
        <taxon>Rhodobacterales</taxon>
        <taxon>Roseobacteraceae</taxon>
        <taxon>Wenxinia</taxon>
    </lineage>
</organism>
<keyword evidence="4" id="KW-0489">Methyltransferase</keyword>
<dbReference type="Proteomes" id="UP000184292">
    <property type="component" value="Unassembled WGS sequence"/>
</dbReference>
<comment type="similarity">
    <text evidence="1">Belongs to the methyltransferase superfamily. L-isoaspartyl/D-aspartyl protein methyltransferase family.</text>
</comment>
<protein>
    <recommendedName>
        <fullName evidence="2">Protein-L-isoaspartate O-methyltransferase</fullName>
    </recommendedName>
    <alternativeName>
        <fullName evidence="3">Protein L-isoaspartyl methyltransferase</fullName>
    </alternativeName>
</protein>
<dbReference type="STRING" id="1447782.SAMN05444417_1325"/>
<gene>
    <name evidence="4" type="ORF">SAMN05444417_1325</name>
</gene>
<dbReference type="RefSeq" id="WP_073327128.1">
    <property type="nucleotide sequence ID" value="NZ_FQYO01000002.1"/>
</dbReference>
<dbReference type="SUPFAM" id="SSF53335">
    <property type="entry name" value="S-adenosyl-L-methionine-dependent methyltransferases"/>
    <property type="match status" value="1"/>
</dbReference>
<sequence>MADYASRRRVMVDTQVRPSDVTKFPIIQAMLNVPRERYVPDAAREAAYVGDGVRLGDGRVLLEPRTFAKLLDALDVGPGDVVLDIGCGLGYSVAVLAWMAEFVVGVEDDETRVDEAQATLSDTGIDNAAIVVGPLAEGAPKSGPYDVILIEGGVEQVPQAVIDQLKDGGRIACLFAEGRLGVARAGIKTDGRVSWRYLFNAGAPLLPGFEKDVAFTF</sequence>
<dbReference type="PANTHER" id="PTHR11579">
    <property type="entry name" value="PROTEIN-L-ISOASPARTATE O-METHYLTRANSFERASE"/>
    <property type="match status" value="1"/>
</dbReference>
<keyword evidence="4" id="KW-0808">Transferase</keyword>
<dbReference type="Gene3D" id="3.40.50.150">
    <property type="entry name" value="Vaccinia Virus protein VP39"/>
    <property type="match status" value="1"/>
</dbReference>
<dbReference type="AlphaFoldDB" id="A0A1M6CRX2"/>
<evidence type="ECO:0000313" key="5">
    <source>
        <dbReference type="Proteomes" id="UP000184292"/>
    </source>
</evidence>
<dbReference type="EMBL" id="FQYO01000002">
    <property type="protein sequence ID" value="SHI63534.1"/>
    <property type="molecule type" value="Genomic_DNA"/>
</dbReference>
<dbReference type="InterPro" id="IPR029063">
    <property type="entry name" value="SAM-dependent_MTases_sf"/>
</dbReference>
<dbReference type="Pfam" id="PF01135">
    <property type="entry name" value="PCMT"/>
    <property type="match status" value="1"/>
</dbReference>
<evidence type="ECO:0000313" key="4">
    <source>
        <dbReference type="EMBL" id="SHI63534.1"/>
    </source>
</evidence>
<reference evidence="4 5" key="1">
    <citation type="submission" date="2016-11" db="EMBL/GenBank/DDBJ databases">
        <authorList>
            <person name="Jaros S."/>
            <person name="Januszkiewicz K."/>
            <person name="Wedrychowicz H."/>
        </authorList>
    </citation>
    <scope>NUCLEOTIDE SEQUENCE [LARGE SCALE GENOMIC DNA]</scope>
    <source>
        <strain evidence="4 5">DSM 100565</strain>
    </source>
</reference>
<dbReference type="InterPro" id="IPR000682">
    <property type="entry name" value="PCMT"/>
</dbReference>
<dbReference type="CDD" id="cd02440">
    <property type="entry name" value="AdoMet_MTases"/>
    <property type="match status" value="1"/>
</dbReference>
<evidence type="ECO:0000256" key="1">
    <source>
        <dbReference type="ARBA" id="ARBA00005369"/>
    </source>
</evidence>
<keyword evidence="5" id="KW-1185">Reference proteome</keyword>
<evidence type="ECO:0000256" key="2">
    <source>
        <dbReference type="ARBA" id="ARBA00013346"/>
    </source>
</evidence>
<dbReference type="OrthoDB" id="9798496at2"/>
<evidence type="ECO:0000256" key="3">
    <source>
        <dbReference type="ARBA" id="ARBA00030757"/>
    </source>
</evidence>
<name>A0A1M6CRX2_9RHOB</name>
<dbReference type="GO" id="GO:0032259">
    <property type="term" value="P:methylation"/>
    <property type="evidence" value="ECO:0007669"/>
    <property type="project" value="UniProtKB-KW"/>
</dbReference>